<accession>A0ABR7A0R2</accession>
<name>A0ABR7A0R2_9BURK</name>
<dbReference type="Gene3D" id="3.20.20.80">
    <property type="entry name" value="Glycosidases"/>
    <property type="match status" value="1"/>
</dbReference>
<organism evidence="2 3">
    <name type="scientific">Undibacterium curvum</name>
    <dbReference type="NCBI Taxonomy" id="2762294"/>
    <lineage>
        <taxon>Bacteria</taxon>
        <taxon>Pseudomonadati</taxon>
        <taxon>Pseudomonadota</taxon>
        <taxon>Betaproteobacteria</taxon>
        <taxon>Burkholderiales</taxon>
        <taxon>Oxalobacteraceae</taxon>
        <taxon>Undibacterium</taxon>
    </lineage>
</organism>
<evidence type="ECO:0000313" key="2">
    <source>
        <dbReference type="EMBL" id="MBC3930497.1"/>
    </source>
</evidence>
<sequence>MKLFSFSPGWRCLILLVGLTAQTVSAEQIDWYRFSVNEDQLQPVVDFSGLNRPITAADRVFIKQAHFYTTGTDKKPNTGDDKRLRFFGISLSAADNFPDEQGAVKLAKRLRRLGFNAVRLHHLDTTLSDDTDKPQGILTTGAYPSFNHEALRRLRLLIDACKSEGLYVNLNLHVGYAFRPAVDQVTPLFAGESMPFASQPMHMFEPRMQALQVEYAQQLLRRLQLNDDPVLAMVEINNESSLVGAWQRQQIDQLKGEYQRILQLQWQRWIQHQYGSIEQACAVWRSCSLPKKGGLLVTLQDRRILEQGDDWTLRAQDMLRRVFEKFHWTVPTALQRQHQLPDSGLGRRVIDFLRFLSESDKQYLELMKKTIRAEVGNLVPVAGTQAYYGGLLNVDSHAAMDYVDEHVYVDHYQFPGKDWDRNDWKIRDQSALKEGWSNLLSRAYYRDARKPFVISEFNQAYPNRQSAEIIPVMATLASMQDWDGLFFFQYGDVNLRDPAPDSFSLTGHSGQLVTAGLSSALFRQFQLQPNPELAPVSLPANARLSLASQLESVNPAVYPGYLRANLQLDEDVVMSRRIAMDFAALAQSKNQDVSNMVSTPESGAEVSVRAPGQQLLIQREQPQIWMQNLYGAVQLGVSDTANLNLKILKPQISGEGRKYGTFLLGTRDGLPLKQSRRLLLVASGATTASQGPDGQAQTKKLIPYDGNMIWKTLEPDAGLTGKPSGPRDGVAPVWMERIVFQLFVPSAYPRIEIYPLDEKGARLPPLLKQNIQRVSGGFQVNFNQRTPWYEIVLSPAS</sequence>
<keyword evidence="1" id="KW-0732">Signal</keyword>
<reference evidence="2 3" key="1">
    <citation type="submission" date="2020-08" db="EMBL/GenBank/DDBJ databases">
        <title>Novel species isolated from subtropical streams in China.</title>
        <authorList>
            <person name="Lu H."/>
        </authorList>
    </citation>
    <scope>NUCLEOTIDE SEQUENCE [LARGE SCALE GENOMIC DNA]</scope>
    <source>
        <strain evidence="2 3">CY22W</strain>
    </source>
</reference>
<dbReference type="EMBL" id="JACOGD010000001">
    <property type="protein sequence ID" value="MBC3930497.1"/>
    <property type="molecule type" value="Genomic_DNA"/>
</dbReference>
<keyword evidence="3" id="KW-1185">Reference proteome</keyword>
<dbReference type="SUPFAM" id="SSF51445">
    <property type="entry name" value="(Trans)glycosidases"/>
    <property type="match status" value="1"/>
</dbReference>
<evidence type="ECO:0000256" key="1">
    <source>
        <dbReference type="SAM" id="SignalP"/>
    </source>
</evidence>
<proteinExistence type="predicted"/>
<feature type="signal peptide" evidence="1">
    <location>
        <begin position="1"/>
        <end position="26"/>
    </location>
</feature>
<dbReference type="RefSeq" id="WP_186902364.1">
    <property type="nucleotide sequence ID" value="NZ_JACOGD010000001.1"/>
</dbReference>
<evidence type="ECO:0000313" key="3">
    <source>
        <dbReference type="Proteomes" id="UP000654304"/>
    </source>
</evidence>
<dbReference type="InterPro" id="IPR017853">
    <property type="entry name" value="GH"/>
</dbReference>
<dbReference type="Proteomes" id="UP000654304">
    <property type="component" value="Unassembled WGS sequence"/>
</dbReference>
<comment type="caution">
    <text evidence="2">The sequence shown here is derived from an EMBL/GenBank/DDBJ whole genome shotgun (WGS) entry which is preliminary data.</text>
</comment>
<protein>
    <submittedName>
        <fullName evidence="2">Cellulase family glycosylhydrolase</fullName>
    </submittedName>
</protein>
<feature type="chain" id="PRO_5047248630" evidence="1">
    <location>
        <begin position="27"/>
        <end position="797"/>
    </location>
</feature>
<gene>
    <name evidence="2" type="ORF">H8K43_02335</name>
</gene>